<comment type="similarity">
    <text evidence="1">Belongs to the RecJ family.</text>
</comment>
<proteinExistence type="inferred from homology"/>
<keyword evidence="10" id="KW-1185">Reference proteome</keyword>
<name>A0A8D4UU46_9FIRM</name>
<keyword evidence="4" id="KW-0378">Hydrolase</keyword>
<organism evidence="9 10">
    <name type="scientific">Dialister hominis</name>
    <dbReference type="NCBI Taxonomy" id="2582419"/>
    <lineage>
        <taxon>Bacteria</taxon>
        <taxon>Bacillati</taxon>
        <taxon>Bacillota</taxon>
        <taxon>Negativicutes</taxon>
        <taxon>Veillonellales</taxon>
        <taxon>Veillonellaceae</taxon>
        <taxon>Dialister</taxon>
    </lineage>
</organism>
<feature type="domain" description="RecJ OB" evidence="8">
    <location>
        <begin position="464"/>
        <end position="566"/>
    </location>
</feature>
<protein>
    <recommendedName>
        <fullName evidence="2">Single-stranded-DNA-specific exonuclease RecJ</fullName>
    </recommendedName>
</protein>
<dbReference type="GO" id="GO:0003676">
    <property type="term" value="F:nucleic acid binding"/>
    <property type="evidence" value="ECO:0007669"/>
    <property type="project" value="InterPro"/>
</dbReference>
<reference evidence="10" key="1">
    <citation type="submission" date="2019-05" db="EMBL/GenBank/DDBJ databases">
        <title>Complete genome sequencing of Dialister sp. strain 5BBH33.</title>
        <authorList>
            <person name="Sakamoto M."/>
            <person name="Murakami T."/>
            <person name="Mori H."/>
        </authorList>
    </citation>
    <scope>NUCLEOTIDE SEQUENCE [LARGE SCALE GENOMIC DNA]</scope>
    <source>
        <strain evidence="10">5BBH33</strain>
    </source>
</reference>
<dbReference type="EMBL" id="AP019697">
    <property type="protein sequence ID" value="BBK24869.1"/>
    <property type="molecule type" value="Genomic_DNA"/>
</dbReference>
<dbReference type="AlphaFoldDB" id="A0A8D4UU46"/>
<dbReference type="InterPro" id="IPR003156">
    <property type="entry name" value="DHHA1_dom"/>
</dbReference>
<dbReference type="InterPro" id="IPR051673">
    <property type="entry name" value="SSDNA_exonuclease_RecJ"/>
</dbReference>
<dbReference type="InterPro" id="IPR001667">
    <property type="entry name" value="DDH_dom"/>
</dbReference>
<dbReference type="Proteomes" id="UP000320585">
    <property type="component" value="Chromosome"/>
</dbReference>
<evidence type="ECO:0000256" key="2">
    <source>
        <dbReference type="ARBA" id="ARBA00019841"/>
    </source>
</evidence>
<gene>
    <name evidence="9" type="ORF">Dia5BBH33_08040</name>
</gene>
<feature type="domain" description="DDH" evidence="6">
    <location>
        <begin position="85"/>
        <end position="231"/>
    </location>
</feature>
<dbReference type="Pfam" id="PF01368">
    <property type="entry name" value="DHH"/>
    <property type="match status" value="1"/>
</dbReference>
<evidence type="ECO:0000256" key="4">
    <source>
        <dbReference type="ARBA" id="ARBA00022801"/>
    </source>
</evidence>
<keyword evidence="3" id="KW-0540">Nuclease</keyword>
<dbReference type="PANTHER" id="PTHR30255:SF2">
    <property type="entry name" value="SINGLE-STRANDED-DNA-SPECIFIC EXONUCLEASE RECJ"/>
    <property type="match status" value="1"/>
</dbReference>
<evidence type="ECO:0000259" key="7">
    <source>
        <dbReference type="Pfam" id="PF02272"/>
    </source>
</evidence>
<dbReference type="Gene3D" id="3.10.310.30">
    <property type="match status" value="1"/>
</dbReference>
<dbReference type="Gene3D" id="3.90.1640.30">
    <property type="match status" value="1"/>
</dbReference>
<sequence>MNTDKYKWHILNSLNKTETGVPEFSKKYNITEELAKILMNRGIDDESKLSHYLFDSAADLGDPFLMKGMPEAVDRILRAIDGREKIVIYGDYDVDGITSTSILYRGLKSLKADVGFYIPHRESEGYGLNAKAVEKLANDGFKLLITVDCGISSADLIKEFQGKIDIIVTDHHTPPENLPQCIAVLNPHQSDCGYPYKELAGCGVAFTLCRGLMLKKYGVSYTDNIELAALGTIADVVSLTGENRIIVKEGMKRFLSTPVKGLFALIQAAGLIKDTTQSITHADQISFGLAPRLNAAGRISHAKEGVELMITDSTQEAQQLAERLCSTNVTRREIEKDICTQAEERIKQLGIEKDMAIVVDGPNWHPGVIGIVASRILDELHRPVLVITVNDGIGKGSCRSIPAFNIYEALAAQSDLLIQFGGHKMAAGFSIKAENIEEFRKRMNEYAKEHLTEEDCIPVLDIEEVIPVEKLTVDFVKSLDLLEPCGCDNPKPLFASNNIFVETARYIGADKRHFKCQLGKNSDLIDAIFWGAGEPQPCRAGDNINIVFEPEIHEWYGEHVQLICKDIRVDKKRIITRDFLADVYRKIRSILREPRLAEDVKRLLTEGTGFDAADIDIALAVFEELRLISRYNFDGEEFYQFQMVNKKMDLLSSSVYRRHMR</sequence>
<keyword evidence="5" id="KW-0269">Exonuclease</keyword>
<dbReference type="Pfam" id="PF02272">
    <property type="entry name" value="DHHA1"/>
    <property type="match status" value="1"/>
</dbReference>
<dbReference type="Pfam" id="PF17768">
    <property type="entry name" value="RecJ_OB"/>
    <property type="match status" value="1"/>
</dbReference>
<dbReference type="GO" id="GO:0006310">
    <property type="term" value="P:DNA recombination"/>
    <property type="evidence" value="ECO:0007669"/>
    <property type="project" value="InterPro"/>
</dbReference>
<accession>A0A8D4UU46</accession>
<dbReference type="RefSeq" id="WP_143332428.1">
    <property type="nucleotide sequence ID" value="NZ_DAWDJE010000018.1"/>
</dbReference>
<feature type="domain" description="DHHA1" evidence="7">
    <location>
        <begin position="358"/>
        <end position="449"/>
    </location>
</feature>
<dbReference type="NCBIfam" id="TIGR00644">
    <property type="entry name" value="recJ"/>
    <property type="match status" value="1"/>
</dbReference>
<dbReference type="InterPro" id="IPR041122">
    <property type="entry name" value="RecJ_OB"/>
</dbReference>
<evidence type="ECO:0000256" key="1">
    <source>
        <dbReference type="ARBA" id="ARBA00005915"/>
    </source>
</evidence>
<dbReference type="GO" id="GO:0008409">
    <property type="term" value="F:5'-3' exonuclease activity"/>
    <property type="evidence" value="ECO:0007669"/>
    <property type="project" value="InterPro"/>
</dbReference>
<evidence type="ECO:0000256" key="5">
    <source>
        <dbReference type="ARBA" id="ARBA00022839"/>
    </source>
</evidence>
<evidence type="ECO:0000256" key="3">
    <source>
        <dbReference type="ARBA" id="ARBA00022722"/>
    </source>
</evidence>
<dbReference type="SUPFAM" id="SSF64182">
    <property type="entry name" value="DHH phosphoesterases"/>
    <property type="match status" value="1"/>
</dbReference>
<dbReference type="KEGG" id="dho:Dia5BBH33_08040"/>
<dbReference type="GO" id="GO:0006281">
    <property type="term" value="P:DNA repair"/>
    <property type="evidence" value="ECO:0007669"/>
    <property type="project" value="InterPro"/>
</dbReference>
<dbReference type="InterPro" id="IPR004610">
    <property type="entry name" value="RecJ"/>
</dbReference>
<evidence type="ECO:0000313" key="9">
    <source>
        <dbReference type="EMBL" id="BBK24869.1"/>
    </source>
</evidence>
<dbReference type="InterPro" id="IPR038763">
    <property type="entry name" value="DHH_sf"/>
</dbReference>
<evidence type="ECO:0000259" key="8">
    <source>
        <dbReference type="Pfam" id="PF17768"/>
    </source>
</evidence>
<dbReference type="PANTHER" id="PTHR30255">
    <property type="entry name" value="SINGLE-STRANDED-DNA-SPECIFIC EXONUCLEASE RECJ"/>
    <property type="match status" value="1"/>
</dbReference>
<evidence type="ECO:0000313" key="10">
    <source>
        <dbReference type="Proteomes" id="UP000320585"/>
    </source>
</evidence>
<dbReference type="OrthoDB" id="9809852at2"/>
<evidence type="ECO:0000259" key="6">
    <source>
        <dbReference type="Pfam" id="PF01368"/>
    </source>
</evidence>